<evidence type="ECO:0000313" key="1">
    <source>
        <dbReference type="EMBL" id="KNZ50286.1"/>
    </source>
</evidence>
<sequence>MAIGVCGLATEFWDSVEKSYAMNKNTAALCLLLMEKRSHPELLAQLDEPWKTHQVAGRFVLLDGLLYHQTANYCSLVLGSRARRGNKQLHY</sequence>
<reference evidence="1 2" key="1">
    <citation type="submission" date="2015-08" db="EMBL/GenBank/DDBJ databases">
        <title>Next Generation Sequencing and Analysis of the Genome of Puccinia sorghi L Schw, the Causal Agent of Maize Common Rust.</title>
        <authorList>
            <person name="Rochi L."/>
            <person name="Burguener G."/>
            <person name="Darino M."/>
            <person name="Turjanski A."/>
            <person name="Kreff E."/>
            <person name="Dieguez M.J."/>
            <person name="Sacco F."/>
        </authorList>
    </citation>
    <scope>NUCLEOTIDE SEQUENCE [LARGE SCALE GENOMIC DNA]</scope>
    <source>
        <strain evidence="1 2">RO10H11247</strain>
    </source>
</reference>
<keyword evidence="2" id="KW-1185">Reference proteome</keyword>
<name>A0A0L6UP33_9BASI</name>
<accession>A0A0L6UP33</accession>
<dbReference type="Proteomes" id="UP000037035">
    <property type="component" value="Unassembled WGS sequence"/>
</dbReference>
<dbReference type="AlphaFoldDB" id="A0A0L6UP33"/>
<dbReference type="OrthoDB" id="2517075at2759"/>
<protein>
    <submittedName>
        <fullName evidence="1">Uncharacterized protein</fullName>
    </submittedName>
</protein>
<proteinExistence type="predicted"/>
<evidence type="ECO:0000313" key="2">
    <source>
        <dbReference type="Proteomes" id="UP000037035"/>
    </source>
</evidence>
<comment type="caution">
    <text evidence="1">The sequence shown here is derived from an EMBL/GenBank/DDBJ whole genome shotgun (WGS) entry which is preliminary data.</text>
</comment>
<dbReference type="EMBL" id="LAVV01009619">
    <property type="protein sequence ID" value="KNZ50286.1"/>
    <property type="molecule type" value="Genomic_DNA"/>
</dbReference>
<dbReference type="VEuPathDB" id="FungiDB:VP01_4505g2"/>
<organism evidence="1 2">
    <name type="scientific">Puccinia sorghi</name>
    <dbReference type="NCBI Taxonomy" id="27349"/>
    <lineage>
        <taxon>Eukaryota</taxon>
        <taxon>Fungi</taxon>
        <taxon>Dikarya</taxon>
        <taxon>Basidiomycota</taxon>
        <taxon>Pucciniomycotina</taxon>
        <taxon>Pucciniomycetes</taxon>
        <taxon>Pucciniales</taxon>
        <taxon>Pucciniaceae</taxon>
        <taxon>Puccinia</taxon>
    </lineage>
</organism>
<gene>
    <name evidence="1" type="ORF">VP01_4505g2</name>
</gene>